<evidence type="ECO:0000256" key="1">
    <source>
        <dbReference type="ARBA" id="ARBA00004496"/>
    </source>
</evidence>
<dbReference type="FunFam" id="1.10.10.10:FF:000018">
    <property type="entry name" value="DNA-binding response regulator ResD"/>
    <property type="match status" value="1"/>
</dbReference>
<evidence type="ECO:0000256" key="8">
    <source>
        <dbReference type="PROSITE-ProRule" id="PRU01091"/>
    </source>
</evidence>
<dbReference type="GO" id="GO:0032993">
    <property type="term" value="C:protein-DNA complex"/>
    <property type="evidence" value="ECO:0007669"/>
    <property type="project" value="TreeGrafter"/>
</dbReference>
<dbReference type="CDD" id="cd17574">
    <property type="entry name" value="REC_OmpR"/>
    <property type="match status" value="1"/>
</dbReference>
<evidence type="ECO:0000313" key="11">
    <source>
        <dbReference type="EMBL" id="TXC91294.1"/>
    </source>
</evidence>
<evidence type="ECO:0000256" key="3">
    <source>
        <dbReference type="ARBA" id="ARBA00023012"/>
    </source>
</evidence>
<dbReference type="RefSeq" id="WP_146948249.1">
    <property type="nucleotide sequence ID" value="NZ_VOQF01000005.1"/>
</dbReference>
<keyword evidence="5 8" id="KW-0238">DNA-binding</keyword>
<evidence type="ECO:0000259" key="10">
    <source>
        <dbReference type="PROSITE" id="PS51755"/>
    </source>
</evidence>
<evidence type="ECO:0000256" key="5">
    <source>
        <dbReference type="ARBA" id="ARBA00023125"/>
    </source>
</evidence>
<dbReference type="GO" id="GO:0006355">
    <property type="term" value="P:regulation of DNA-templated transcription"/>
    <property type="evidence" value="ECO:0007669"/>
    <property type="project" value="InterPro"/>
</dbReference>
<feature type="modified residue" description="4-aspartylphosphate" evidence="7">
    <location>
        <position position="51"/>
    </location>
</feature>
<sequence length="236" mass="27596">MKVLVIEDNVGVCSMIEMFFSKEGISGEFVHDGQQGYETFKTGHWDLLIIDWMLPGLDGISLCRKIREDNYTIPIIMLTAKDSESDQVLGLEMGADDYVTKPFSPLALMARIKAVTRRYKVLEQEKTEPEADVLKSENFIISKTTRDVYRQGEKITNLTPKEFDLLYYFLKNPRQVFTREQLLEHVWGYSFYGDERTVDVHIKRLRKKVETQKNPFFHTVWGVGYKFEELNEDNEN</sequence>
<dbReference type="PROSITE" id="PS50110">
    <property type="entry name" value="RESPONSE_REGULATORY"/>
    <property type="match status" value="1"/>
</dbReference>
<dbReference type="Gene3D" id="3.40.50.2300">
    <property type="match status" value="1"/>
</dbReference>
<feature type="domain" description="OmpR/PhoB-type" evidence="10">
    <location>
        <begin position="131"/>
        <end position="229"/>
    </location>
</feature>
<dbReference type="SMART" id="SM00862">
    <property type="entry name" value="Trans_reg_C"/>
    <property type="match status" value="1"/>
</dbReference>
<evidence type="ECO:0000256" key="6">
    <source>
        <dbReference type="ARBA" id="ARBA00023163"/>
    </source>
</evidence>
<feature type="DNA-binding region" description="OmpR/PhoB-type" evidence="8">
    <location>
        <begin position="131"/>
        <end position="229"/>
    </location>
</feature>
<dbReference type="PANTHER" id="PTHR48111">
    <property type="entry name" value="REGULATOR OF RPOS"/>
    <property type="match status" value="1"/>
</dbReference>
<dbReference type="SUPFAM" id="SSF46894">
    <property type="entry name" value="C-terminal effector domain of the bipartite response regulators"/>
    <property type="match status" value="1"/>
</dbReference>
<evidence type="ECO:0000256" key="4">
    <source>
        <dbReference type="ARBA" id="ARBA00023015"/>
    </source>
</evidence>
<dbReference type="AlphaFoldDB" id="A0A5C6W635"/>
<protein>
    <submittedName>
        <fullName evidence="11">Response regulator transcription factor</fullName>
    </submittedName>
</protein>
<dbReference type="SMART" id="SM00448">
    <property type="entry name" value="REC"/>
    <property type="match status" value="1"/>
</dbReference>
<keyword evidence="2 7" id="KW-0597">Phosphoprotein</keyword>
<dbReference type="PROSITE" id="PS51755">
    <property type="entry name" value="OMPR_PHOB"/>
    <property type="match status" value="1"/>
</dbReference>
<dbReference type="InterPro" id="IPR001789">
    <property type="entry name" value="Sig_transdc_resp-reg_receiver"/>
</dbReference>
<comment type="subcellular location">
    <subcellularLocation>
        <location evidence="1">Cytoplasm</location>
    </subcellularLocation>
</comment>
<comment type="caution">
    <text evidence="11">The sequence shown here is derived from an EMBL/GenBank/DDBJ whole genome shotgun (WGS) entry which is preliminary data.</text>
</comment>
<dbReference type="EMBL" id="VOQF01000005">
    <property type="protein sequence ID" value="TXC91294.1"/>
    <property type="molecule type" value="Genomic_DNA"/>
</dbReference>
<dbReference type="CDD" id="cd00383">
    <property type="entry name" value="trans_reg_C"/>
    <property type="match status" value="1"/>
</dbReference>
<dbReference type="Pfam" id="PF00072">
    <property type="entry name" value="Response_reg"/>
    <property type="match status" value="1"/>
</dbReference>
<dbReference type="Pfam" id="PF00486">
    <property type="entry name" value="Trans_reg_C"/>
    <property type="match status" value="1"/>
</dbReference>
<accession>A0A5C6W635</accession>
<dbReference type="InterPro" id="IPR016032">
    <property type="entry name" value="Sig_transdc_resp-reg_C-effctor"/>
</dbReference>
<name>A0A5C6W635_9BACI</name>
<dbReference type="Gene3D" id="1.10.10.10">
    <property type="entry name" value="Winged helix-like DNA-binding domain superfamily/Winged helix DNA-binding domain"/>
    <property type="match status" value="1"/>
</dbReference>
<keyword evidence="6" id="KW-0804">Transcription</keyword>
<dbReference type="FunFam" id="3.40.50.2300:FF:000001">
    <property type="entry name" value="DNA-binding response regulator PhoB"/>
    <property type="match status" value="1"/>
</dbReference>
<dbReference type="InterPro" id="IPR036388">
    <property type="entry name" value="WH-like_DNA-bd_sf"/>
</dbReference>
<dbReference type="InterPro" id="IPR039420">
    <property type="entry name" value="WalR-like"/>
</dbReference>
<dbReference type="PANTHER" id="PTHR48111:SF21">
    <property type="entry name" value="DNA-BINDING DUAL MASTER TRANSCRIPTIONAL REGULATOR RPAA"/>
    <property type="match status" value="1"/>
</dbReference>
<evidence type="ECO:0000259" key="9">
    <source>
        <dbReference type="PROSITE" id="PS50110"/>
    </source>
</evidence>
<evidence type="ECO:0000313" key="12">
    <source>
        <dbReference type="Proteomes" id="UP000321363"/>
    </source>
</evidence>
<dbReference type="OrthoDB" id="9790442at2"/>
<dbReference type="InterPro" id="IPR011006">
    <property type="entry name" value="CheY-like_superfamily"/>
</dbReference>
<keyword evidence="3" id="KW-0902">Two-component regulatory system</keyword>
<evidence type="ECO:0000256" key="2">
    <source>
        <dbReference type="ARBA" id="ARBA00022553"/>
    </source>
</evidence>
<dbReference type="GO" id="GO:0000156">
    <property type="term" value="F:phosphorelay response regulator activity"/>
    <property type="evidence" value="ECO:0007669"/>
    <property type="project" value="TreeGrafter"/>
</dbReference>
<keyword evidence="4" id="KW-0805">Transcription regulation</keyword>
<evidence type="ECO:0000256" key="7">
    <source>
        <dbReference type="PROSITE-ProRule" id="PRU00169"/>
    </source>
</evidence>
<reference evidence="11 12" key="1">
    <citation type="journal article" date="2005" name="Int. J. Syst. Evol. Microbiol.">
        <title>Bacillus litoralis sp. nov., isolated from a tidal flat of the Yellow Sea in Korea.</title>
        <authorList>
            <person name="Yoon J.H."/>
            <person name="Oh T.K."/>
        </authorList>
    </citation>
    <scope>NUCLEOTIDE SEQUENCE [LARGE SCALE GENOMIC DNA]</scope>
    <source>
        <strain evidence="11 12">SW-211</strain>
    </source>
</reference>
<dbReference type="GO" id="GO:0000976">
    <property type="term" value="F:transcription cis-regulatory region binding"/>
    <property type="evidence" value="ECO:0007669"/>
    <property type="project" value="TreeGrafter"/>
</dbReference>
<dbReference type="GO" id="GO:0005829">
    <property type="term" value="C:cytosol"/>
    <property type="evidence" value="ECO:0007669"/>
    <property type="project" value="TreeGrafter"/>
</dbReference>
<dbReference type="InterPro" id="IPR001867">
    <property type="entry name" value="OmpR/PhoB-type_DNA-bd"/>
</dbReference>
<keyword evidence="12" id="KW-1185">Reference proteome</keyword>
<dbReference type="SUPFAM" id="SSF52172">
    <property type="entry name" value="CheY-like"/>
    <property type="match status" value="1"/>
</dbReference>
<proteinExistence type="predicted"/>
<dbReference type="Gene3D" id="6.10.250.690">
    <property type="match status" value="1"/>
</dbReference>
<organism evidence="11 12">
    <name type="scientific">Metabacillus litoralis</name>
    <dbReference type="NCBI Taxonomy" id="152268"/>
    <lineage>
        <taxon>Bacteria</taxon>
        <taxon>Bacillati</taxon>
        <taxon>Bacillota</taxon>
        <taxon>Bacilli</taxon>
        <taxon>Bacillales</taxon>
        <taxon>Bacillaceae</taxon>
        <taxon>Metabacillus</taxon>
    </lineage>
</organism>
<gene>
    <name evidence="11" type="ORF">FS935_10390</name>
</gene>
<dbReference type="Proteomes" id="UP000321363">
    <property type="component" value="Unassembled WGS sequence"/>
</dbReference>
<feature type="domain" description="Response regulatory" evidence="9">
    <location>
        <begin position="2"/>
        <end position="116"/>
    </location>
</feature>